<dbReference type="SUPFAM" id="SSF51126">
    <property type="entry name" value="Pectin lyase-like"/>
    <property type="match status" value="1"/>
</dbReference>
<evidence type="ECO:0000313" key="4">
    <source>
        <dbReference type="EMBL" id="SFK07757.1"/>
    </source>
</evidence>
<dbReference type="InterPro" id="IPR011050">
    <property type="entry name" value="Pectin_lyase_fold/virulence"/>
</dbReference>
<proteinExistence type="predicted"/>
<dbReference type="Gene3D" id="2.160.20.10">
    <property type="entry name" value="Single-stranded right-handed beta-helix, Pectin lyase-like"/>
    <property type="match status" value="1"/>
</dbReference>
<name>A0A662ZAA8_9GAMM</name>
<dbReference type="EMBL" id="FOSF01000021">
    <property type="protein sequence ID" value="SFK07757.1"/>
    <property type="molecule type" value="Genomic_DNA"/>
</dbReference>
<keyword evidence="2" id="KW-0732">Signal</keyword>
<evidence type="ECO:0000256" key="1">
    <source>
        <dbReference type="SAM" id="MobiDB-lite"/>
    </source>
</evidence>
<feature type="signal peptide" evidence="2">
    <location>
        <begin position="1"/>
        <end position="28"/>
    </location>
</feature>
<dbReference type="AlphaFoldDB" id="A0A662ZAA8"/>
<evidence type="ECO:0000256" key="2">
    <source>
        <dbReference type="SAM" id="SignalP"/>
    </source>
</evidence>
<evidence type="ECO:0000259" key="3">
    <source>
        <dbReference type="SMART" id="SM00912"/>
    </source>
</evidence>
<dbReference type="Proteomes" id="UP000243374">
    <property type="component" value="Unassembled WGS sequence"/>
</dbReference>
<feature type="region of interest" description="Disordered" evidence="1">
    <location>
        <begin position="641"/>
        <end position="660"/>
    </location>
</feature>
<feature type="compositionally biased region" description="Basic and acidic residues" evidence="1">
    <location>
        <begin position="650"/>
        <end position="660"/>
    </location>
</feature>
<evidence type="ECO:0000313" key="5">
    <source>
        <dbReference type="Proteomes" id="UP000243374"/>
    </source>
</evidence>
<dbReference type="NCBIfam" id="TIGR01901">
    <property type="entry name" value="adhes_NPXG"/>
    <property type="match status" value="1"/>
</dbReference>
<dbReference type="Pfam" id="PF05860">
    <property type="entry name" value="TPS"/>
    <property type="match status" value="1"/>
</dbReference>
<organism evidence="4 5">
    <name type="scientific">Succinivibrio dextrinosolvens</name>
    <dbReference type="NCBI Taxonomy" id="83771"/>
    <lineage>
        <taxon>Bacteria</taxon>
        <taxon>Pseudomonadati</taxon>
        <taxon>Pseudomonadota</taxon>
        <taxon>Gammaproteobacteria</taxon>
        <taxon>Aeromonadales</taxon>
        <taxon>Succinivibrionaceae</taxon>
        <taxon>Succinivibrio</taxon>
    </lineage>
</organism>
<protein>
    <submittedName>
        <fullName evidence="4">Filamentous hemagglutinin family N-terminal domain-containing protein</fullName>
    </submittedName>
</protein>
<gene>
    <name evidence="4" type="ORF">SAMN04487865_102119</name>
</gene>
<sequence>MNIFNKNMNKLFKFLPVFTGMLLGTAYASDVLPSGAKNIAGDAMIMNRDKTQVIISNSERNVISWEDFSVGSENRVIFDNHQYLNLVHGSKASVIDGYIGFSGTGNSAFYLVNPNGITLGRNSEIHAAKVVLSTSKISEKAVNDFIDSGELNLANKGMGKIRLIGKISTGNLKVDGSQVIIRDIEDITKDNLSSKTEVLTNTDGDNIIIKSSTKRIDIGGRKELDIESTYKIKKEDGLVDHTGQTSLSSKDDFLKLKDDTSGSYFVTSDVDLGEINRTLDEGKGFSGSLDGAFNSVSYTLKSDNQEQQNYGLFSKLEGASVSNLKLKDSSVTVDSKSSEVYAGALSGRIRDSKIEKVEVEGFDIQTEYHNPVKIYTGALTGILEKGFGQSEIRNVYGDFSESSLKRFASHDYYVKGSLAGLNEAKTSLSGYIGPDSSQNISLFGENRAQKNYTEDYSKTDSSYVKRGSGYSNIGFYAPFFVDEDIEIVYSSDNPQSYEYSSFTDNPYFKTQNYVDVAYDYEGEISNPALYTHTYSSKSDGTEYYFVKNSEVSETVPHYVKVTDPTVIVPPADETAYHGGGLNLNNPSKSGLFLDGDVFFHEEEYDRKRYVASLSFMDRLKSPRERISSRLIASLNLNNEPSGKAKTYAYKRSEESSIKQG</sequence>
<dbReference type="InterPro" id="IPR012334">
    <property type="entry name" value="Pectin_lyas_fold"/>
</dbReference>
<dbReference type="OrthoDB" id="218680at2"/>
<feature type="domain" description="Filamentous haemagglutinin FhaB/tRNA nuclease CdiA-like TPS" evidence="3">
    <location>
        <begin position="29"/>
        <end position="141"/>
    </location>
</feature>
<accession>A0A662ZAA8</accession>
<keyword evidence="5" id="KW-1185">Reference proteome</keyword>
<dbReference type="SMART" id="SM00912">
    <property type="entry name" value="Haemagg_act"/>
    <property type="match status" value="1"/>
</dbReference>
<dbReference type="InterPro" id="IPR008638">
    <property type="entry name" value="FhaB/CdiA-like_TPS"/>
</dbReference>
<feature type="chain" id="PRO_5024989109" evidence="2">
    <location>
        <begin position="29"/>
        <end position="660"/>
    </location>
</feature>
<reference evidence="4 5" key="1">
    <citation type="submission" date="2016-10" db="EMBL/GenBank/DDBJ databases">
        <authorList>
            <person name="Varghese N."/>
            <person name="Submissions S."/>
        </authorList>
    </citation>
    <scope>NUCLEOTIDE SEQUENCE [LARGE SCALE GENOMIC DNA]</scope>
    <source>
        <strain evidence="4 5">22B</strain>
    </source>
</reference>